<reference evidence="7 8" key="1">
    <citation type="submission" date="2016-04" db="EMBL/GenBank/DDBJ databases">
        <title>Complete genome sequence of Thermococcus pacificus type strain P4.</title>
        <authorList>
            <person name="Oger P.M."/>
        </authorList>
    </citation>
    <scope>NUCLEOTIDE SEQUENCE [LARGE SCALE GENOMIC DNA]</scope>
    <source>
        <strain evidence="7 8">P-4</strain>
    </source>
</reference>
<dbReference type="KEGG" id="tpaf:A3L08_08840"/>
<dbReference type="RefSeq" id="WP_088854663.1">
    <property type="nucleotide sequence ID" value="NZ_CP015102.1"/>
</dbReference>
<dbReference type="Pfam" id="PF01957">
    <property type="entry name" value="NfeD"/>
    <property type="match status" value="1"/>
</dbReference>
<evidence type="ECO:0000256" key="2">
    <source>
        <dbReference type="ARBA" id="ARBA00022692"/>
    </source>
</evidence>
<evidence type="ECO:0000256" key="4">
    <source>
        <dbReference type="ARBA" id="ARBA00023136"/>
    </source>
</evidence>
<evidence type="ECO:0000313" key="7">
    <source>
        <dbReference type="EMBL" id="ASJ07418.1"/>
    </source>
</evidence>
<keyword evidence="3 5" id="KW-1133">Transmembrane helix</keyword>
<dbReference type="PANTHER" id="PTHR33507">
    <property type="entry name" value="INNER MEMBRANE PROTEIN YBBJ"/>
    <property type="match status" value="1"/>
</dbReference>
<dbReference type="PANTHER" id="PTHR33507:SF7">
    <property type="entry name" value="HYPOTHETICAL MEMBRANE PROTEIN, CONSERVED"/>
    <property type="match status" value="1"/>
</dbReference>
<evidence type="ECO:0000256" key="5">
    <source>
        <dbReference type="SAM" id="Phobius"/>
    </source>
</evidence>
<evidence type="ECO:0000256" key="3">
    <source>
        <dbReference type="ARBA" id="ARBA00022989"/>
    </source>
</evidence>
<dbReference type="InterPro" id="IPR012340">
    <property type="entry name" value="NA-bd_OB-fold"/>
</dbReference>
<gene>
    <name evidence="7" type="ORF">A3L08_08840</name>
</gene>
<keyword evidence="8" id="KW-1185">Reference proteome</keyword>
<proteinExistence type="predicted"/>
<feature type="domain" description="NfeD-like C-terminal" evidence="6">
    <location>
        <begin position="86"/>
        <end position="140"/>
    </location>
</feature>
<keyword evidence="4 5" id="KW-0472">Membrane</keyword>
<dbReference type="GeneID" id="33316374"/>
<sequence>MDPLPISLLILGLLIIVLDMMVAAFITPIGVAFATLGILLGFGIEFTESFVLSLIAAVLAYFAVGRYIRRDVQDIGAREKKYTFELKGKRGKVVEIGKEHYIVELEGDKWIALPEGDEKLKIDDVVEVVDVDGVKLIVRKV</sequence>
<evidence type="ECO:0000256" key="1">
    <source>
        <dbReference type="ARBA" id="ARBA00004141"/>
    </source>
</evidence>
<feature type="transmembrane region" description="Helical" evidence="5">
    <location>
        <begin position="12"/>
        <end position="44"/>
    </location>
</feature>
<evidence type="ECO:0000313" key="8">
    <source>
        <dbReference type="Proteomes" id="UP000197418"/>
    </source>
</evidence>
<dbReference type="InterPro" id="IPR002810">
    <property type="entry name" value="NfeD-like_C"/>
</dbReference>
<dbReference type="Gene3D" id="2.40.50.140">
    <property type="entry name" value="Nucleic acid-binding proteins"/>
    <property type="match status" value="1"/>
</dbReference>
<keyword evidence="2 5" id="KW-0812">Transmembrane</keyword>
<dbReference type="OrthoDB" id="86084at2157"/>
<evidence type="ECO:0000259" key="6">
    <source>
        <dbReference type="Pfam" id="PF01957"/>
    </source>
</evidence>
<protein>
    <submittedName>
        <fullName evidence="7">Nodulation efficiency protein D-like protein (NefD)</fullName>
    </submittedName>
</protein>
<dbReference type="InterPro" id="IPR052165">
    <property type="entry name" value="Membrane_assoc_protease"/>
</dbReference>
<name>A0A218P9H6_9EURY</name>
<dbReference type="SUPFAM" id="SSF141322">
    <property type="entry name" value="NfeD domain-like"/>
    <property type="match status" value="1"/>
</dbReference>
<dbReference type="EMBL" id="CP015102">
    <property type="protein sequence ID" value="ASJ07418.1"/>
    <property type="molecule type" value="Genomic_DNA"/>
</dbReference>
<dbReference type="Proteomes" id="UP000197418">
    <property type="component" value="Chromosome"/>
</dbReference>
<comment type="subcellular location">
    <subcellularLocation>
        <location evidence="1">Membrane</location>
        <topology evidence="1">Multi-pass membrane protein</topology>
    </subcellularLocation>
</comment>
<feature type="transmembrane region" description="Helical" evidence="5">
    <location>
        <begin position="50"/>
        <end position="68"/>
    </location>
</feature>
<dbReference type="GO" id="GO:0016020">
    <property type="term" value="C:membrane"/>
    <property type="evidence" value="ECO:0007669"/>
    <property type="project" value="UniProtKB-SubCell"/>
</dbReference>
<accession>A0A218P9H6</accession>
<dbReference type="AlphaFoldDB" id="A0A218P9H6"/>
<organism evidence="7 8">
    <name type="scientific">Thermococcus pacificus</name>
    <dbReference type="NCBI Taxonomy" id="71998"/>
    <lineage>
        <taxon>Archaea</taxon>
        <taxon>Methanobacteriati</taxon>
        <taxon>Methanobacteriota</taxon>
        <taxon>Thermococci</taxon>
        <taxon>Thermococcales</taxon>
        <taxon>Thermococcaceae</taxon>
        <taxon>Thermococcus</taxon>
    </lineage>
</organism>